<name>A0A2C8F9E0_9BACT</name>
<dbReference type="SUPFAM" id="SSF52172">
    <property type="entry name" value="CheY-like"/>
    <property type="match status" value="1"/>
</dbReference>
<accession>A0A2C8F9E0</accession>
<evidence type="ECO:0000259" key="2">
    <source>
        <dbReference type="PROSITE" id="PS50110"/>
    </source>
</evidence>
<gene>
    <name evidence="4" type="ORF">DPRO_2127</name>
</gene>
<dbReference type="InterPro" id="IPR001789">
    <property type="entry name" value="Sig_transdc_resp-reg_receiver"/>
</dbReference>
<dbReference type="Pfam" id="PF00072">
    <property type="entry name" value="Response_reg"/>
    <property type="match status" value="1"/>
</dbReference>
<dbReference type="SMART" id="SM00448">
    <property type="entry name" value="REC"/>
    <property type="match status" value="1"/>
</dbReference>
<dbReference type="Proteomes" id="UP000219215">
    <property type="component" value="Chromosome DPRO"/>
</dbReference>
<evidence type="ECO:0000313" key="4">
    <source>
        <dbReference type="EMBL" id="SOB59031.1"/>
    </source>
</evidence>
<dbReference type="Gene3D" id="3.40.50.2300">
    <property type="match status" value="1"/>
</dbReference>
<sequence length="240" mass="26283">MTDKEKILVIDDEQPTLRMFTLMLSAYGYEILTAENGQEGVEIFRNERPGLVLTDIKMPIMDGIEALKEIKKIDPHAEVIVITGHGDMDLAIQALNLDATDFINKPLQREALEQALSRAAERLAIARNEEGQVTVQEQADSAIVSVRGSVTGNTIPHIVEAFASAKELSKETIILDFDENASINGAGITGLTALFQDECNAGLHIRLTGLSNNFKTVFDMVGITKIVDLFDKAEESAQLQ</sequence>
<dbReference type="InterPro" id="IPR002645">
    <property type="entry name" value="STAS_dom"/>
</dbReference>
<dbReference type="PANTHER" id="PTHR43228:SF1">
    <property type="entry name" value="TWO-COMPONENT RESPONSE REGULATOR ARR22"/>
    <property type="match status" value="1"/>
</dbReference>
<feature type="domain" description="Response regulatory" evidence="2">
    <location>
        <begin position="6"/>
        <end position="120"/>
    </location>
</feature>
<dbReference type="RefSeq" id="WP_097011967.1">
    <property type="nucleotide sequence ID" value="NZ_LT907975.1"/>
</dbReference>
<dbReference type="Pfam" id="PF01740">
    <property type="entry name" value="STAS"/>
    <property type="match status" value="1"/>
</dbReference>
<protein>
    <submittedName>
        <fullName evidence="4">Anti-sigma-factor antagonist</fullName>
    </submittedName>
</protein>
<dbReference type="InterPro" id="IPR036513">
    <property type="entry name" value="STAS_dom_sf"/>
</dbReference>
<evidence type="ECO:0000313" key="5">
    <source>
        <dbReference type="Proteomes" id="UP000219215"/>
    </source>
</evidence>
<dbReference type="OrthoDB" id="9800029at2"/>
<dbReference type="KEGG" id="pprf:DPRO_2127"/>
<dbReference type="EMBL" id="LT907975">
    <property type="protein sequence ID" value="SOB59031.1"/>
    <property type="molecule type" value="Genomic_DNA"/>
</dbReference>
<dbReference type="GO" id="GO:0000160">
    <property type="term" value="P:phosphorelay signal transduction system"/>
    <property type="evidence" value="ECO:0007669"/>
    <property type="project" value="InterPro"/>
</dbReference>
<dbReference type="CDD" id="cd17536">
    <property type="entry name" value="REC_YesN-like"/>
    <property type="match status" value="1"/>
</dbReference>
<organism evidence="4 5">
    <name type="scientific">Pseudodesulfovibrio profundus</name>
    <dbReference type="NCBI Taxonomy" id="57320"/>
    <lineage>
        <taxon>Bacteria</taxon>
        <taxon>Pseudomonadati</taxon>
        <taxon>Thermodesulfobacteriota</taxon>
        <taxon>Desulfovibrionia</taxon>
        <taxon>Desulfovibrionales</taxon>
        <taxon>Desulfovibrionaceae</taxon>
    </lineage>
</organism>
<dbReference type="InterPro" id="IPR011006">
    <property type="entry name" value="CheY-like_superfamily"/>
</dbReference>
<keyword evidence="5" id="KW-1185">Reference proteome</keyword>
<feature type="domain" description="STAS" evidence="3">
    <location>
        <begin position="131"/>
        <end position="240"/>
    </location>
</feature>
<evidence type="ECO:0000256" key="1">
    <source>
        <dbReference type="PROSITE-ProRule" id="PRU00169"/>
    </source>
</evidence>
<keyword evidence="1" id="KW-0597">Phosphoprotein</keyword>
<dbReference type="PROSITE" id="PS50110">
    <property type="entry name" value="RESPONSE_REGULATORY"/>
    <property type="match status" value="1"/>
</dbReference>
<dbReference type="PROSITE" id="PS50801">
    <property type="entry name" value="STAS"/>
    <property type="match status" value="1"/>
</dbReference>
<proteinExistence type="predicted"/>
<dbReference type="PANTHER" id="PTHR43228">
    <property type="entry name" value="TWO-COMPONENT RESPONSE REGULATOR"/>
    <property type="match status" value="1"/>
</dbReference>
<dbReference type="AlphaFoldDB" id="A0A2C8F9E0"/>
<dbReference type="SUPFAM" id="SSF52091">
    <property type="entry name" value="SpoIIaa-like"/>
    <property type="match status" value="1"/>
</dbReference>
<reference evidence="5" key="1">
    <citation type="submission" date="2017-09" db="EMBL/GenBank/DDBJ databases">
        <authorList>
            <person name="Regsiter A."/>
            <person name="William W."/>
        </authorList>
    </citation>
    <scope>NUCLEOTIDE SEQUENCE [LARGE SCALE GENOMIC DNA]</scope>
    <source>
        <strain evidence="5">500-1</strain>
    </source>
</reference>
<evidence type="ECO:0000259" key="3">
    <source>
        <dbReference type="PROSITE" id="PS50801"/>
    </source>
</evidence>
<dbReference type="InterPro" id="IPR052048">
    <property type="entry name" value="ST_Response_Regulator"/>
</dbReference>
<dbReference type="Gene3D" id="3.30.750.24">
    <property type="entry name" value="STAS domain"/>
    <property type="match status" value="1"/>
</dbReference>
<feature type="modified residue" description="4-aspartylphosphate" evidence="1">
    <location>
        <position position="55"/>
    </location>
</feature>
<dbReference type="CDD" id="cd07043">
    <property type="entry name" value="STAS_anti-anti-sigma_factors"/>
    <property type="match status" value="1"/>
</dbReference>